<organism evidence="1 2">
    <name type="scientific">Escherichia phage vb_EcoM-VR5</name>
    <dbReference type="NCBI Taxonomy" id="1567026"/>
    <lineage>
        <taxon>Viruses</taxon>
        <taxon>Duplodnaviria</taxon>
        <taxon>Heunggongvirae</taxon>
        <taxon>Uroviricota</taxon>
        <taxon>Caudoviricetes</taxon>
        <taxon>Pantevenvirales</taxon>
        <taxon>Straboviridae</taxon>
        <taxon>Tevenvirinae</taxon>
        <taxon>Dhakavirus</taxon>
        <taxon>Dhakavirus vr5</taxon>
    </lineage>
</organism>
<accession>A0A0A7HCH2</accession>
<gene>
    <name evidence="1" type="ORF">VR5_199</name>
</gene>
<reference evidence="1 2" key="1">
    <citation type="submission" date="2014-10" db="EMBL/GenBank/DDBJ databases">
        <title>VR bacteriophages - a small but diverse group of low-temperature viruses.</title>
        <authorList>
            <person name="Kaliniene L."/>
            <person name="Meskys R."/>
            <person name="Simoliunas E."/>
            <person name="Zajanckauskaite A."/>
            <person name="Truncaite L."/>
        </authorList>
    </citation>
    <scope>NUCLEOTIDE SEQUENCE [LARGE SCALE GENOMIC DNA]</scope>
</reference>
<dbReference type="Proteomes" id="UP000030715">
    <property type="component" value="Segment"/>
</dbReference>
<protein>
    <submittedName>
        <fullName evidence="1">Uncharacterized protein</fullName>
    </submittedName>
</protein>
<evidence type="ECO:0000313" key="1">
    <source>
        <dbReference type="EMBL" id="AIZ01986.1"/>
    </source>
</evidence>
<keyword evidence="2" id="KW-1185">Reference proteome</keyword>
<sequence length="68" mass="7669">MKAYLELVIIAQRQGGNGSGEVSTSVTTTILDFNSRDEFEVFAGKLSKYEKGYNFELYRTLVPIVPLY</sequence>
<dbReference type="Pfam" id="PF24647">
    <property type="entry name" value="Phage_blade"/>
    <property type="match status" value="1"/>
</dbReference>
<dbReference type="GeneID" id="26632506"/>
<name>A0A0A7HCH2_9CAUD</name>
<dbReference type="InterPro" id="IPR056962">
    <property type="entry name" value="Phage_blade"/>
</dbReference>
<evidence type="ECO:0000313" key="2">
    <source>
        <dbReference type="Proteomes" id="UP000030715"/>
    </source>
</evidence>
<dbReference type="RefSeq" id="YP_009205893.1">
    <property type="nucleotide sequence ID" value="NC_028881.1"/>
</dbReference>
<dbReference type="EMBL" id="KP007359">
    <property type="protein sequence ID" value="AIZ01986.1"/>
    <property type="molecule type" value="Genomic_DNA"/>
</dbReference>
<proteinExistence type="predicted"/>
<dbReference type="OrthoDB" id="23528at10239"/>
<dbReference type="KEGG" id="vg:26632506"/>